<evidence type="ECO:0000256" key="9">
    <source>
        <dbReference type="ARBA" id="ARBA00047380"/>
    </source>
</evidence>
<dbReference type="EC" id="6.1.1.18" evidence="12"/>
<dbReference type="InterPro" id="IPR022861">
    <property type="entry name" value="Gln_tRNA_ligase_bac"/>
</dbReference>
<sequence>MSDDKTKNESEATRSNFIRDIIDEDLESGKHDFIVTRFPPEPNGYLHIGHAKSILLNFGIAQDYEGRCHLRFDDTNPLAEDTEYVESIKQDVAWLGCDWGEHLYFASDYFERMYDLAVQLIKDGKAYVDSLSTEEIREYRGTLGEPGKPSPYRDRSVEENLDLFERMRAGEFEDGEHVLRAKIDMANPNMLMRDPLLYRIRHATHHRTGDDWCIYPMYDYAHCLEDAFEGVTHSLCTLEFENNRELYDWVIEATEVECQPRQIEFARLNLNYTVMSKRKLRRLVEAGHVSGWDDPRLPTISALRRRGVPPGAIHQFIDMVGVARANSVVDVQMLEYAIRDHLNMRAPRVMAVLDPLKVTITNYPEGQTEWLPADYYPHDVPKEGTREVPFGRELYIDRSDFMENPPKSFWRLGPGREVRLRYGYFITCDEVVKDDDGQIVELLCSYDPETKGGDAPDGRNPKGTIHWVSAEHSLPAEVRVYDRLFSIDLPESDPDRDYTEFLNPKSLVVIQNARVEPSLKDDDAGTRYQFEREGYFWQDPEDSSPDKLVYNRIVALRDTWAKKEAQMKKEQEKKRQEKAKKEVEKAKKEKKSSQKDRRPSKRPASYYRDKAREENPELAARLERYQDEYDLQYDDADLLSGELALAEFYEAAIETYDKLQTVASWLVNEMLPELGEREIESVSDIDVEPAEVAKLIEAFDNERITNQISREVFGKMLETGKDPETIIDEEGLERITDTSELEGLVEGVIADNPDEVERYRGGKKALLGFFIGQVMQASKGTADPQIARQIIQQKLEE</sequence>
<evidence type="ECO:0000259" key="15">
    <source>
        <dbReference type="SMART" id="SM00845"/>
    </source>
</evidence>
<evidence type="ECO:0000256" key="10">
    <source>
        <dbReference type="ARBA" id="ARBA00047913"/>
    </source>
</evidence>
<evidence type="ECO:0000256" key="5">
    <source>
        <dbReference type="ARBA" id="ARBA00022741"/>
    </source>
</evidence>
<feature type="binding site" evidence="12">
    <location>
        <begin position="47"/>
        <end position="53"/>
    </location>
    <ligand>
        <name>ATP</name>
        <dbReference type="ChEBI" id="CHEBI:30616"/>
    </ligand>
</feature>
<feature type="domain" description="Asn/Gln amidotransferase" evidence="15">
    <location>
        <begin position="647"/>
        <end position="795"/>
    </location>
</feature>
<dbReference type="InterPro" id="IPR023168">
    <property type="entry name" value="GatB_Yqey_C_2"/>
</dbReference>
<dbReference type="InterPro" id="IPR050132">
    <property type="entry name" value="Gln/Glu-tRNA_Ligase"/>
</dbReference>
<dbReference type="SUPFAM" id="SSF89095">
    <property type="entry name" value="GatB/YqeY motif"/>
    <property type="match status" value="1"/>
</dbReference>
<evidence type="ECO:0000256" key="14">
    <source>
        <dbReference type="SAM" id="MobiDB-lite"/>
    </source>
</evidence>
<dbReference type="Pfam" id="PF00749">
    <property type="entry name" value="tRNA-synt_1c"/>
    <property type="match status" value="1"/>
</dbReference>
<evidence type="ECO:0000256" key="8">
    <source>
        <dbReference type="ARBA" id="ARBA00023146"/>
    </source>
</evidence>
<keyword evidence="8 12" id="KW-0030">Aminoacyl-tRNA synthetase</keyword>
<feature type="binding site" evidence="12">
    <location>
        <position position="237"/>
    </location>
    <ligand>
        <name>ATP</name>
        <dbReference type="ChEBI" id="CHEBI:30616"/>
    </ligand>
</feature>
<dbReference type="PRINTS" id="PR00987">
    <property type="entry name" value="TRNASYNTHGLU"/>
</dbReference>
<dbReference type="GO" id="GO:0050566">
    <property type="term" value="F:asparaginyl-tRNA synthase (glutamine-hydrolyzing) activity"/>
    <property type="evidence" value="ECO:0007669"/>
    <property type="project" value="RHEA"/>
</dbReference>
<evidence type="ECO:0000256" key="11">
    <source>
        <dbReference type="ARBA" id="ARBA00048270"/>
    </source>
</evidence>
<evidence type="ECO:0000313" key="17">
    <source>
        <dbReference type="Proteomes" id="UP000315995"/>
    </source>
</evidence>
<evidence type="ECO:0000256" key="7">
    <source>
        <dbReference type="ARBA" id="ARBA00022917"/>
    </source>
</evidence>
<dbReference type="RefSeq" id="WP_141200054.1">
    <property type="nucleotide sequence ID" value="NZ_CP041186.1"/>
</dbReference>
<comment type="catalytic activity">
    <reaction evidence="11 12">
        <text>tRNA(Gln) + L-glutamine + ATP = L-glutaminyl-tRNA(Gln) + AMP + diphosphate</text>
        <dbReference type="Rhea" id="RHEA:20121"/>
        <dbReference type="Rhea" id="RHEA-COMP:9662"/>
        <dbReference type="Rhea" id="RHEA-COMP:9681"/>
        <dbReference type="ChEBI" id="CHEBI:30616"/>
        <dbReference type="ChEBI" id="CHEBI:33019"/>
        <dbReference type="ChEBI" id="CHEBI:58359"/>
        <dbReference type="ChEBI" id="CHEBI:78442"/>
        <dbReference type="ChEBI" id="CHEBI:78521"/>
        <dbReference type="ChEBI" id="CHEBI:456215"/>
        <dbReference type="EC" id="6.1.1.18"/>
    </reaction>
</comment>
<dbReference type="GO" id="GO:0005829">
    <property type="term" value="C:cytosol"/>
    <property type="evidence" value="ECO:0007669"/>
    <property type="project" value="TreeGrafter"/>
</dbReference>
<comment type="subunit">
    <text evidence="2">Heterotrimer of A, B and C subunits.</text>
</comment>
<dbReference type="InterPro" id="IPR020059">
    <property type="entry name" value="Glu/Gln-tRNA-synth_Ib_codon-bd"/>
</dbReference>
<dbReference type="NCBIfam" id="TIGR00440">
    <property type="entry name" value="glnS"/>
    <property type="match status" value="1"/>
</dbReference>
<evidence type="ECO:0000256" key="13">
    <source>
        <dbReference type="RuleBase" id="RU363037"/>
    </source>
</evidence>
<evidence type="ECO:0000256" key="4">
    <source>
        <dbReference type="ARBA" id="ARBA00022598"/>
    </source>
</evidence>
<dbReference type="FunFam" id="2.40.240.10:FF:000007">
    <property type="entry name" value="Glutamine--tRNA ligase"/>
    <property type="match status" value="1"/>
</dbReference>
<dbReference type="InterPro" id="IPR004514">
    <property type="entry name" value="Gln-tRNA-synth"/>
</dbReference>
<feature type="binding site" evidence="12">
    <location>
        <begin position="275"/>
        <end position="277"/>
    </location>
    <ligand>
        <name>ATP</name>
        <dbReference type="ChEBI" id="CHEBI:30616"/>
    </ligand>
</feature>
<dbReference type="Pfam" id="PF20974">
    <property type="entry name" value="tRNA-synt_1c_C2"/>
    <property type="match status" value="1"/>
</dbReference>
<proteinExistence type="inferred from homology"/>
<dbReference type="GO" id="GO:0006424">
    <property type="term" value="P:glutamyl-tRNA aminoacylation"/>
    <property type="evidence" value="ECO:0007669"/>
    <property type="project" value="UniProtKB-UniRule"/>
</dbReference>
<dbReference type="CDD" id="cd00807">
    <property type="entry name" value="GlnRS_core"/>
    <property type="match status" value="1"/>
</dbReference>
<comment type="caution">
    <text evidence="12">Lacks conserved residue(s) required for the propagation of feature annotation.</text>
</comment>
<evidence type="ECO:0000313" key="16">
    <source>
        <dbReference type="EMBL" id="QDG53600.1"/>
    </source>
</evidence>
<dbReference type="AlphaFoldDB" id="A0A4Y6PZD2"/>
<keyword evidence="7 12" id="KW-0648">Protein biosynthesis</keyword>
<organism evidence="16 17">
    <name type="scientific">Persicimonas caeni</name>
    <dbReference type="NCBI Taxonomy" id="2292766"/>
    <lineage>
        <taxon>Bacteria</taxon>
        <taxon>Deltaproteobacteria</taxon>
        <taxon>Bradymonadales</taxon>
        <taxon>Bradymonadaceae</taxon>
        <taxon>Persicimonas</taxon>
    </lineage>
</organism>
<dbReference type="HAMAP" id="MF_00126">
    <property type="entry name" value="Gln_tRNA_synth"/>
    <property type="match status" value="1"/>
</dbReference>
<keyword evidence="6 12" id="KW-0067">ATP-binding</keyword>
<keyword evidence="3 12" id="KW-0963">Cytoplasm</keyword>
<dbReference type="InterPro" id="IPR014729">
    <property type="entry name" value="Rossmann-like_a/b/a_fold"/>
</dbReference>
<comment type="catalytic activity">
    <reaction evidence="10">
        <text>L-glutamyl-tRNA(Gln) + L-glutamine + ATP + H2O = L-glutaminyl-tRNA(Gln) + L-glutamate + ADP + phosphate + H(+)</text>
        <dbReference type="Rhea" id="RHEA:17521"/>
        <dbReference type="Rhea" id="RHEA-COMP:9681"/>
        <dbReference type="Rhea" id="RHEA-COMP:9684"/>
        <dbReference type="ChEBI" id="CHEBI:15377"/>
        <dbReference type="ChEBI" id="CHEBI:15378"/>
        <dbReference type="ChEBI" id="CHEBI:29985"/>
        <dbReference type="ChEBI" id="CHEBI:30616"/>
        <dbReference type="ChEBI" id="CHEBI:43474"/>
        <dbReference type="ChEBI" id="CHEBI:58359"/>
        <dbReference type="ChEBI" id="CHEBI:78520"/>
        <dbReference type="ChEBI" id="CHEBI:78521"/>
        <dbReference type="ChEBI" id="CHEBI:456216"/>
    </reaction>
</comment>
<dbReference type="Gene3D" id="3.40.50.620">
    <property type="entry name" value="HUPs"/>
    <property type="match status" value="1"/>
</dbReference>
<evidence type="ECO:0000256" key="12">
    <source>
        <dbReference type="HAMAP-Rule" id="MF_00126"/>
    </source>
</evidence>
<dbReference type="InterPro" id="IPR049437">
    <property type="entry name" value="tRNA-synt_1c_C2"/>
</dbReference>
<protein>
    <recommendedName>
        <fullName evidence="12">Glutamine--tRNA ligase</fullName>
        <ecNumber evidence="12">6.1.1.18</ecNumber>
    </recommendedName>
    <alternativeName>
        <fullName evidence="12">Glutaminyl-tRNA synthetase</fullName>
        <shortName evidence="12">GlnRS</shortName>
    </alternativeName>
</protein>
<dbReference type="InterPro" id="IPR001412">
    <property type="entry name" value="aa-tRNA-synth_I_CS"/>
</dbReference>
<dbReference type="GO" id="GO:0005524">
    <property type="term" value="F:ATP binding"/>
    <property type="evidence" value="ECO:0007669"/>
    <property type="project" value="UniProtKB-UniRule"/>
</dbReference>
<dbReference type="NCBIfam" id="NF011291">
    <property type="entry name" value="PRK14703.1"/>
    <property type="match status" value="1"/>
</dbReference>
<dbReference type="InterPro" id="IPR020056">
    <property type="entry name" value="Rbsml_bL25/Gln-tRNA_synth_N"/>
</dbReference>
<dbReference type="PANTHER" id="PTHR43097">
    <property type="entry name" value="GLUTAMINE-TRNA LIGASE"/>
    <property type="match status" value="1"/>
</dbReference>
<dbReference type="InterPro" id="IPR018027">
    <property type="entry name" value="Asn/Gln_amidotransferase"/>
</dbReference>
<dbReference type="GO" id="GO:0006425">
    <property type="term" value="P:glutaminyl-tRNA aminoacylation"/>
    <property type="evidence" value="ECO:0007669"/>
    <property type="project" value="UniProtKB-UniRule"/>
</dbReference>
<dbReference type="FunFam" id="3.90.800.10:FF:000001">
    <property type="entry name" value="Glutamine--tRNA ligase"/>
    <property type="match status" value="1"/>
</dbReference>
<dbReference type="FunFam" id="1.10.10.410:FF:000001">
    <property type="entry name" value="Aspartyl/glutamyl-tRNA(Asn/Gln) amidotransferase subunit B"/>
    <property type="match status" value="1"/>
</dbReference>
<dbReference type="SUPFAM" id="SSF50715">
    <property type="entry name" value="Ribosomal protein L25-like"/>
    <property type="match status" value="1"/>
</dbReference>
<dbReference type="InterPro" id="IPR020058">
    <property type="entry name" value="Glu/Gln-tRNA-synth_Ib_cat-dom"/>
</dbReference>
<dbReference type="Gene3D" id="2.40.240.10">
    <property type="entry name" value="Ribosomal Protein L25, Chain P"/>
    <property type="match status" value="2"/>
</dbReference>
<gene>
    <name evidence="12" type="primary">glnS</name>
    <name evidence="16" type="ORF">FIV42_23500</name>
</gene>
<dbReference type="GO" id="GO:0050567">
    <property type="term" value="F:glutaminyl-tRNA synthase (glutamine-hydrolyzing) activity"/>
    <property type="evidence" value="ECO:0007669"/>
    <property type="project" value="RHEA"/>
</dbReference>
<comment type="subcellular location">
    <subcellularLocation>
        <location evidence="12">Cytoplasm</location>
    </subcellularLocation>
</comment>
<dbReference type="InterPro" id="IPR020061">
    <property type="entry name" value="Glu_tRNA_lig_a-bdl"/>
</dbReference>
<dbReference type="PANTHER" id="PTHR43097:SF5">
    <property type="entry name" value="GLUTAMATE--TRNA LIGASE"/>
    <property type="match status" value="1"/>
</dbReference>
<evidence type="ECO:0000256" key="2">
    <source>
        <dbReference type="ARBA" id="ARBA00011123"/>
    </source>
</evidence>
<dbReference type="PROSITE" id="PS00178">
    <property type="entry name" value="AA_TRNA_LIGASE_I"/>
    <property type="match status" value="1"/>
</dbReference>
<dbReference type="InterPro" id="IPR003789">
    <property type="entry name" value="Asn/Gln_tRNA_amidoTrase-B-like"/>
</dbReference>
<feature type="binding site" evidence="12">
    <location>
        <position position="73"/>
    </location>
    <ligand>
        <name>L-glutamine</name>
        <dbReference type="ChEBI" id="CHEBI:58359"/>
    </ligand>
</feature>
<keyword evidence="4 12" id="KW-0436">Ligase</keyword>
<feature type="region of interest" description="Disordered" evidence="14">
    <location>
        <begin position="566"/>
        <end position="617"/>
    </location>
</feature>
<dbReference type="Proteomes" id="UP000315995">
    <property type="component" value="Chromosome"/>
</dbReference>
<comment type="catalytic activity">
    <reaction evidence="9">
        <text>L-aspartyl-tRNA(Asn) + L-glutamine + ATP + H2O = L-asparaginyl-tRNA(Asn) + L-glutamate + ADP + phosphate + 2 H(+)</text>
        <dbReference type="Rhea" id="RHEA:14513"/>
        <dbReference type="Rhea" id="RHEA-COMP:9674"/>
        <dbReference type="Rhea" id="RHEA-COMP:9677"/>
        <dbReference type="ChEBI" id="CHEBI:15377"/>
        <dbReference type="ChEBI" id="CHEBI:15378"/>
        <dbReference type="ChEBI" id="CHEBI:29985"/>
        <dbReference type="ChEBI" id="CHEBI:30616"/>
        <dbReference type="ChEBI" id="CHEBI:43474"/>
        <dbReference type="ChEBI" id="CHEBI:58359"/>
        <dbReference type="ChEBI" id="CHEBI:78515"/>
        <dbReference type="ChEBI" id="CHEBI:78516"/>
        <dbReference type="ChEBI" id="CHEBI:456216"/>
    </reaction>
</comment>
<comment type="similarity">
    <text evidence="1 12 13">Belongs to the class-I aminoacyl-tRNA synthetase family.</text>
</comment>
<comment type="subunit">
    <text evidence="12">Monomer.</text>
</comment>
<dbReference type="Gene3D" id="1.10.1160.10">
    <property type="entry name" value="Glutamyl-trna Synthetase, Domain 2"/>
    <property type="match status" value="1"/>
</dbReference>
<accession>A0A5B8YB05</accession>
<dbReference type="GO" id="GO:0004819">
    <property type="term" value="F:glutamine-tRNA ligase activity"/>
    <property type="evidence" value="ECO:0007669"/>
    <property type="project" value="UniProtKB-UniRule"/>
</dbReference>
<dbReference type="FunFam" id="1.10.1160.10:FF:000001">
    <property type="entry name" value="Glutamine--tRNA ligase"/>
    <property type="match status" value="1"/>
</dbReference>
<dbReference type="SUPFAM" id="SSF52374">
    <property type="entry name" value="Nucleotidylyl transferase"/>
    <property type="match status" value="1"/>
</dbReference>
<dbReference type="Gene3D" id="1.10.10.410">
    <property type="match status" value="1"/>
</dbReference>
<reference evidence="16 17" key="1">
    <citation type="submission" date="2019-06" db="EMBL/GenBank/DDBJ databases">
        <title>Persicimonas caeni gen. nov., sp. nov., a predatory bacterium isolated from solar saltern.</title>
        <authorList>
            <person name="Wang S."/>
        </authorList>
    </citation>
    <scope>NUCLEOTIDE SEQUENCE [LARGE SCALE GENOMIC DNA]</scope>
    <source>
        <strain evidence="16 17">YN101</strain>
    </source>
</reference>
<feature type="binding site" evidence="12">
    <location>
        <position position="218"/>
    </location>
    <ligand>
        <name>L-glutamine</name>
        <dbReference type="ChEBI" id="CHEBI:58359"/>
    </ligand>
</feature>
<feature type="short sequence motif" description="'HIGH' region" evidence="12">
    <location>
        <begin position="40"/>
        <end position="50"/>
    </location>
</feature>
<evidence type="ECO:0000256" key="6">
    <source>
        <dbReference type="ARBA" id="ARBA00022840"/>
    </source>
</evidence>
<keyword evidence="5 12" id="KW-0547">Nucleotide-binding</keyword>
<dbReference type="OrthoDB" id="9807503at2"/>
<dbReference type="InterPro" id="IPR000924">
    <property type="entry name" value="Glu/Gln-tRNA-synth"/>
</dbReference>
<feature type="compositionally biased region" description="Basic and acidic residues" evidence="14">
    <location>
        <begin position="566"/>
        <end position="597"/>
    </location>
</feature>
<evidence type="ECO:0000256" key="1">
    <source>
        <dbReference type="ARBA" id="ARBA00005594"/>
    </source>
</evidence>
<dbReference type="InterPro" id="IPR011035">
    <property type="entry name" value="Ribosomal_bL25/Gln-tRNA_synth"/>
</dbReference>
<evidence type="ECO:0000256" key="3">
    <source>
        <dbReference type="ARBA" id="ARBA00022490"/>
    </source>
</evidence>
<dbReference type="FunFam" id="3.40.50.620:FF:000037">
    <property type="entry name" value="Glutamine--tRNA ligase cytoplasmic"/>
    <property type="match status" value="1"/>
</dbReference>
<name>A0A4Y6PZD2_PERCE</name>
<dbReference type="EMBL" id="CP041186">
    <property type="protein sequence ID" value="QDG53600.1"/>
    <property type="molecule type" value="Genomic_DNA"/>
</dbReference>
<dbReference type="Pfam" id="PF02637">
    <property type="entry name" value="GatB_Yqey"/>
    <property type="match status" value="1"/>
</dbReference>
<accession>A0A4Y6PZD2</accession>
<feature type="binding site" evidence="12">
    <location>
        <begin position="41"/>
        <end position="43"/>
    </location>
    <ligand>
        <name>ATP</name>
        <dbReference type="ChEBI" id="CHEBI:30616"/>
    </ligand>
</feature>
<dbReference type="Pfam" id="PF03950">
    <property type="entry name" value="tRNA-synt_1c_C"/>
    <property type="match status" value="1"/>
</dbReference>
<feature type="short sequence motif" description="'KMSKS' region" evidence="12">
    <location>
        <begin position="274"/>
        <end position="278"/>
    </location>
</feature>
<dbReference type="Gene3D" id="3.90.800.10">
    <property type="entry name" value="Glutamyl-tRNA Synthetase, Domain 3"/>
    <property type="match status" value="1"/>
</dbReference>
<feature type="compositionally biased region" description="Basic and acidic residues" evidence="14">
    <location>
        <begin position="607"/>
        <end position="617"/>
    </location>
</feature>
<feature type="binding site" evidence="12">
    <location>
        <begin position="267"/>
        <end position="268"/>
    </location>
    <ligand>
        <name>ATP</name>
        <dbReference type="ChEBI" id="CHEBI:30616"/>
    </ligand>
</feature>
<dbReference type="SMART" id="SM00845">
    <property type="entry name" value="GatB_Yqey"/>
    <property type="match status" value="1"/>
</dbReference>
<keyword evidence="17" id="KW-1185">Reference proteome</keyword>